<name>A0A9P8PVY6_9ASCO</name>
<dbReference type="Proteomes" id="UP000788993">
    <property type="component" value="Unassembled WGS sequence"/>
</dbReference>
<reference evidence="1" key="1">
    <citation type="journal article" date="2021" name="Open Biol.">
        <title>Shared evolutionary footprints suggest mitochondrial oxidative damage underlies multiple complex I losses in fungi.</title>
        <authorList>
            <person name="Schikora-Tamarit M.A."/>
            <person name="Marcet-Houben M."/>
            <person name="Nosek J."/>
            <person name="Gabaldon T."/>
        </authorList>
    </citation>
    <scope>NUCLEOTIDE SEQUENCE</scope>
    <source>
        <strain evidence="1">NCAIM Y.01608</strain>
    </source>
</reference>
<evidence type="ECO:0000313" key="2">
    <source>
        <dbReference type="Proteomes" id="UP000788993"/>
    </source>
</evidence>
<comment type="caution">
    <text evidence="1">The sequence shown here is derived from an EMBL/GenBank/DDBJ whole genome shotgun (WGS) entry which is preliminary data.</text>
</comment>
<accession>A0A9P8PVY6</accession>
<reference evidence="1" key="2">
    <citation type="submission" date="2021-01" db="EMBL/GenBank/DDBJ databases">
        <authorList>
            <person name="Schikora-Tamarit M.A."/>
        </authorList>
    </citation>
    <scope>NUCLEOTIDE SEQUENCE</scope>
    <source>
        <strain evidence="1">NCAIM Y.01608</strain>
    </source>
</reference>
<evidence type="ECO:0000313" key="1">
    <source>
        <dbReference type="EMBL" id="KAH3678612.1"/>
    </source>
</evidence>
<dbReference type="EMBL" id="JAEUBD010000014">
    <property type="protein sequence ID" value="KAH3678612.1"/>
    <property type="molecule type" value="Genomic_DNA"/>
</dbReference>
<protein>
    <submittedName>
        <fullName evidence="1">Uncharacterized protein</fullName>
    </submittedName>
</protein>
<organism evidence="1 2">
    <name type="scientific">Ogataea polymorpha</name>
    <dbReference type="NCBI Taxonomy" id="460523"/>
    <lineage>
        <taxon>Eukaryota</taxon>
        <taxon>Fungi</taxon>
        <taxon>Dikarya</taxon>
        <taxon>Ascomycota</taxon>
        <taxon>Saccharomycotina</taxon>
        <taxon>Pichiomycetes</taxon>
        <taxon>Pichiales</taxon>
        <taxon>Pichiaceae</taxon>
        <taxon>Ogataea</taxon>
    </lineage>
</organism>
<proteinExistence type="predicted"/>
<sequence>MPDRARDSSFDEFWGEEIKSLLATDINSLSRICINPVGGRPPSFSTSFIRTSFSFKNLRCSGVRTQMLRLLRGEEHWYRMHISTMRSTNT</sequence>
<dbReference type="AlphaFoldDB" id="A0A9P8PVY6"/>
<gene>
    <name evidence="1" type="ORF">OGATHE_000162</name>
</gene>
<keyword evidence="2" id="KW-1185">Reference proteome</keyword>